<dbReference type="EMBL" id="QNUL01000007">
    <property type="protein sequence ID" value="REA61608.1"/>
    <property type="molecule type" value="Genomic_DNA"/>
</dbReference>
<dbReference type="Proteomes" id="UP000256373">
    <property type="component" value="Unassembled WGS sequence"/>
</dbReference>
<protein>
    <submittedName>
        <fullName evidence="2">Uncharacterized protein</fullName>
    </submittedName>
</protein>
<keyword evidence="1" id="KW-1133">Transmembrane helix</keyword>
<keyword evidence="3" id="KW-1185">Reference proteome</keyword>
<evidence type="ECO:0000313" key="2">
    <source>
        <dbReference type="EMBL" id="REA61608.1"/>
    </source>
</evidence>
<keyword evidence="1" id="KW-0472">Membrane</keyword>
<gene>
    <name evidence="2" type="ORF">DSL64_11630</name>
</gene>
<organism evidence="2 3">
    <name type="scientific">Dyadobacter luteus</name>
    <dbReference type="NCBI Taxonomy" id="2259619"/>
    <lineage>
        <taxon>Bacteria</taxon>
        <taxon>Pseudomonadati</taxon>
        <taxon>Bacteroidota</taxon>
        <taxon>Cytophagia</taxon>
        <taxon>Cytophagales</taxon>
        <taxon>Spirosomataceae</taxon>
        <taxon>Dyadobacter</taxon>
    </lineage>
</organism>
<dbReference type="OrthoDB" id="1493032at2"/>
<name>A0A3D8YBR7_9BACT</name>
<dbReference type="InterPro" id="IPR057695">
    <property type="entry name" value="DUF7935"/>
</dbReference>
<dbReference type="AlphaFoldDB" id="A0A3D8YBR7"/>
<dbReference type="RefSeq" id="WP_115831063.1">
    <property type="nucleotide sequence ID" value="NZ_QNUL01000007.1"/>
</dbReference>
<evidence type="ECO:0000313" key="3">
    <source>
        <dbReference type="Proteomes" id="UP000256373"/>
    </source>
</evidence>
<accession>A0A3D8YBR7</accession>
<evidence type="ECO:0000256" key="1">
    <source>
        <dbReference type="SAM" id="Phobius"/>
    </source>
</evidence>
<dbReference type="Pfam" id="PF25589">
    <property type="entry name" value="DUF7935"/>
    <property type="match status" value="1"/>
</dbReference>
<feature type="transmembrane region" description="Helical" evidence="1">
    <location>
        <begin position="6"/>
        <end position="25"/>
    </location>
</feature>
<reference evidence="2 3" key="1">
    <citation type="submission" date="2018-07" db="EMBL/GenBank/DDBJ databases">
        <title>Dyadobacter roseus sp. nov., isolated from rose rhizosphere soil.</title>
        <authorList>
            <person name="Chen L."/>
        </authorList>
    </citation>
    <scope>NUCLEOTIDE SEQUENCE [LARGE SCALE GENOMIC DNA]</scope>
    <source>
        <strain evidence="2 3">RS19</strain>
    </source>
</reference>
<proteinExistence type="predicted"/>
<sequence>MDYYLSIATVILGLSIIVYGVYLTITTVTDKIILKQQIEARRKNTDLTLPLRLQAYERMSLFLERISPSSLLLRLAPVATSALELQQILLNDIREEYNHNVAQQIYISNNTWEQIGLAMNEVIADINNAAAQVSPESPATDLGKKIFSIVIARETQPTTHALKILKDEVREIF</sequence>
<keyword evidence="1" id="KW-0812">Transmembrane</keyword>
<comment type="caution">
    <text evidence="2">The sequence shown here is derived from an EMBL/GenBank/DDBJ whole genome shotgun (WGS) entry which is preliminary data.</text>
</comment>